<feature type="binding site" evidence="8">
    <location>
        <begin position="209"/>
        <end position="210"/>
    </location>
    <ligand>
        <name>substrate</name>
    </ligand>
</feature>
<evidence type="ECO:0000256" key="8">
    <source>
        <dbReference type="HAMAP-Rule" id="MF_00197"/>
    </source>
</evidence>
<evidence type="ECO:0000256" key="2">
    <source>
        <dbReference type="ARBA" id="ARBA00010219"/>
    </source>
</evidence>
<feature type="site" description="Could be important to modulate the pK values of the two catalytic cysteine residues" evidence="8">
    <location>
        <position position="209"/>
    </location>
</feature>
<feature type="binding site" evidence="8">
    <location>
        <begin position="219"/>
        <end position="220"/>
    </location>
    <ligand>
        <name>substrate</name>
    </ligand>
</feature>
<accession>A0A512HBC4</accession>
<dbReference type="HAMAP" id="MF_00197">
    <property type="entry name" value="DAP_epimerase"/>
    <property type="match status" value="1"/>
</dbReference>
<feature type="active site" description="Proton donor" evidence="8">
    <location>
        <position position="77"/>
    </location>
</feature>
<comment type="subunit">
    <text evidence="8">Homodimer.</text>
</comment>
<evidence type="ECO:0000313" key="11">
    <source>
        <dbReference type="Proteomes" id="UP000321567"/>
    </source>
</evidence>
<feature type="binding site" evidence="8">
    <location>
        <position position="158"/>
    </location>
    <ligand>
        <name>substrate</name>
    </ligand>
</feature>
<dbReference type="PANTHER" id="PTHR31689">
    <property type="entry name" value="DIAMINOPIMELATE EPIMERASE, CHLOROPLASTIC"/>
    <property type="match status" value="1"/>
</dbReference>
<comment type="similarity">
    <text evidence="2 8">Belongs to the diaminopimelate epimerase family.</text>
</comment>
<feature type="active site" description="Proton acceptor" evidence="8">
    <location>
        <position position="218"/>
    </location>
</feature>
<comment type="catalytic activity">
    <reaction evidence="7 8">
        <text>(2S,6S)-2,6-diaminopimelate = meso-2,6-diaminopimelate</text>
        <dbReference type="Rhea" id="RHEA:15393"/>
        <dbReference type="ChEBI" id="CHEBI:57609"/>
        <dbReference type="ChEBI" id="CHEBI:57791"/>
        <dbReference type="EC" id="5.1.1.7"/>
    </reaction>
</comment>
<keyword evidence="6 8" id="KW-0413">Isomerase</keyword>
<feature type="binding site" evidence="8">
    <location>
        <begin position="78"/>
        <end position="79"/>
    </location>
    <ligand>
        <name>substrate</name>
    </ligand>
</feature>
<feature type="binding site" evidence="8">
    <location>
        <position position="49"/>
    </location>
    <ligand>
        <name>substrate</name>
    </ligand>
</feature>
<dbReference type="GO" id="GO:0008837">
    <property type="term" value="F:diaminopimelate epimerase activity"/>
    <property type="evidence" value="ECO:0007669"/>
    <property type="project" value="UniProtKB-UniRule"/>
</dbReference>
<dbReference type="NCBIfam" id="TIGR00652">
    <property type="entry name" value="DapF"/>
    <property type="match status" value="1"/>
</dbReference>
<protein>
    <recommendedName>
        <fullName evidence="3 8">Diaminopimelate epimerase</fullName>
        <shortName evidence="8">DAP epimerase</shortName>
        <ecNumber evidence="3 8">5.1.1.7</ecNumber>
    </recommendedName>
    <alternativeName>
        <fullName evidence="8">PLP-independent amino acid racemase</fullName>
    </alternativeName>
</protein>
<dbReference type="Gene3D" id="3.10.310.10">
    <property type="entry name" value="Diaminopimelate Epimerase, Chain A, domain 1"/>
    <property type="match status" value="2"/>
</dbReference>
<dbReference type="UniPathway" id="UPA00034">
    <property type="reaction ID" value="UER00025"/>
</dbReference>
<reference evidence="10 11" key="1">
    <citation type="submission" date="2019-07" db="EMBL/GenBank/DDBJ databases">
        <title>Whole genome shotgun sequence of Rhodospirillum oryzae NBRC 107573.</title>
        <authorList>
            <person name="Hosoyama A."/>
            <person name="Uohara A."/>
            <person name="Ohji S."/>
            <person name="Ichikawa N."/>
        </authorList>
    </citation>
    <scope>NUCLEOTIDE SEQUENCE [LARGE SCALE GENOMIC DNA]</scope>
    <source>
        <strain evidence="10 11">NBRC 107573</strain>
    </source>
</reference>
<dbReference type="GO" id="GO:0009089">
    <property type="term" value="P:lysine biosynthetic process via diaminopimelate"/>
    <property type="evidence" value="ECO:0007669"/>
    <property type="project" value="UniProtKB-UniRule"/>
</dbReference>
<comment type="pathway">
    <text evidence="1 8">Amino-acid biosynthesis; L-lysine biosynthesis via DAP pathway; DL-2,6-diaminopimelate from LL-2,6-diaminopimelate: step 1/1.</text>
</comment>
<feature type="active site" evidence="9">
    <location>
        <position position="77"/>
    </location>
</feature>
<organism evidence="10 11">
    <name type="scientific">Pararhodospirillum oryzae</name>
    <dbReference type="NCBI Taxonomy" id="478448"/>
    <lineage>
        <taxon>Bacteria</taxon>
        <taxon>Pseudomonadati</taxon>
        <taxon>Pseudomonadota</taxon>
        <taxon>Alphaproteobacteria</taxon>
        <taxon>Rhodospirillales</taxon>
        <taxon>Rhodospirillaceae</taxon>
        <taxon>Pararhodospirillum</taxon>
    </lineage>
</organism>
<keyword evidence="5 8" id="KW-0457">Lysine biosynthesis</keyword>
<keyword evidence="8" id="KW-0963">Cytoplasm</keyword>
<dbReference type="Proteomes" id="UP000321567">
    <property type="component" value="Unassembled WGS sequence"/>
</dbReference>
<proteinExistence type="inferred from homology"/>
<evidence type="ECO:0000256" key="5">
    <source>
        <dbReference type="ARBA" id="ARBA00023154"/>
    </source>
</evidence>
<evidence type="ECO:0000313" key="10">
    <source>
        <dbReference type="EMBL" id="GEO82753.1"/>
    </source>
</evidence>
<comment type="subcellular location">
    <subcellularLocation>
        <location evidence="8">Cytoplasm</location>
    </subcellularLocation>
</comment>
<dbReference type="SUPFAM" id="SSF54506">
    <property type="entry name" value="Diaminopimelate epimerase-like"/>
    <property type="match status" value="2"/>
</dbReference>
<evidence type="ECO:0000256" key="6">
    <source>
        <dbReference type="ARBA" id="ARBA00023235"/>
    </source>
</evidence>
<feature type="site" description="Could be important to modulate the pK values of the two catalytic cysteine residues" evidence="8">
    <location>
        <position position="160"/>
    </location>
</feature>
<dbReference type="EMBL" id="BJZO01000107">
    <property type="protein sequence ID" value="GEO82753.1"/>
    <property type="molecule type" value="Genomic_DNA"/>
</dbReference>
<keyword evidence="4 8" id="KW-0028">Amino-acid biosynthesis</keyword>
<name>A0A512HBC4_9PROT</name>
<dbReference type="InterPro" id="IPR018510">
    <property type="entry name" value="DAP_epimerase_AS"/>
</dbReference>
<dbReference type="EC" id="5.1.1.7" evidence="3 8"/>
<evidence type="ECO:0000256" key="3">
    <source>
        <dbReference type="ARBA" id="ARBA00013080"/>
    </source>
</evidence>
<feature type="binding site" evidence="8">
    <location>
        <position position="68"/>
    </location>
    <ligand>
        <name>substrate</name>
    </ligand>
</feature>
<keyword evidence="11" id="KW-1185">Reference proteome</keyword>
<dbReference type="Pfam" id="PF01678">
    <property type="entry name" value="DAP_epimerase"/>
    <property type="match status" value="2"/>
</dbReference>
<dbReference type="InterPro" id="IPR001653">
    <property type="entry name" value="DAP_epimerase_DapF"/>
</dbReference>
<gene>
    <name evidence="8 10" type="primary">dapF</name>
    <name evidence="10" type="ORF">ROR02_28840</name>
</gene>
<comment type="caution">
    <text evidence="10">The sequence shown here is derived from an EMBL/GenBank/DDBJ whole genome shotgun (WGS) entry which is preliminary data.</text>
</comment>
<evidence type="ECO:0000256" key="1">
    <source>
        <dbReference type="ARBA" id="ARBA00005196"/>
    </source>
</evidence>
<sequence>MSQGGTPFLKMHGLGNDFVVLDLRAHPLALSPERVRALADRRTGIGCDQLITIEPPRDRGVAFMGIRNADGSVVESCGNATRCVGAVLLAETGLATLNLESLGGPLVVERAENGLVCVDMGPARLAWDAIPLAHPQDTLALDLSVGPLSAPSAVSMGNPHAVFVVDDVDAIDLPTWGPTVEHHALFPRRTNVEIIQARADGSVRMRVWERGVGMTRACGTGACAALVTAVRRGLVPERKAPVDLDGGRLWIEWRESDGHVRMTGPATRVFSGVLDPETGS</sequence>
<feature type="binding site" evidence="8">
    <location>
        <position position="16"/>
    </location>
    <ligand>
        <name>substrate</name>
    </ligand>
</feature>
<dbReference type="OrthoDB" id="9805408at2"/>
<feature type="binding site" evidence="8">
    <location>
        <position position="191"/>
    </location>
    <ligand>
        <name>substrate</name>
    </ligand>
</feature>
<evidence type="ECO:0000256" key="7">
    <source>
        <dbReference type="ARBA" id="ARBA00051712"/>
    </source>
</evidence>
<dbReference type="PANTHER" id="PTHR31689:SF0">
    <property type="entry name" value="DIAMINOPIMELATE EPIMERASE"/>
    <property type="match status" value="1"/>
</dbReference>
<comment type="function">
    <text evidence="8">Catalyzes the stereoinversion of LL-2,6-diaminopimelate (L,L-DAP) to meso-diaminopimelate (meso-DAP), a precursor of L-lysine and an essential component of the bacterial peptidoglycan.</text>
</comment>
<evidence type="ECO:0000256" key="4">
    <source>
        <dbReference type="ARBA" id="ARBA00022605"/>
    </source>
</evidence>
<dbReference type="GO" id="GO:0005829">
    <property type="term" value="C:cytosol"/>
    <property type="evidence" value="ECO:0007669"/>
    <property type="project" value="TreeGrafter"/>
</dbReference>
<evidence type="ECO:0000256" key="9">
    <source>
        <dbReference type="PROSITE-ProRule" id="PRU10125"/>
    </source>
</evidence>
<dbReference type="AlphaFoldDB" id="A0A512HBC4"/>
<dbReference type="RefSeq" id="WP_147164781.1">
    <property type="nucleotide sequence ID" value="NZ_BJZO01000107.1"/>
</dbReference>
<dbReference type="PROSITE" id="PS01326">
    <property type="entry name" value="DAP_EPIMERASE"/>
    <property type="match status" value="1"/>
</dbReference>